<dbReference type="PANTHER" id="PTHR46599">
    <property type="entry name" value="PIGGYBAC TRANSPOSABLE ELEMENT-DERIVED PROTEIN 4"/>
    <property type="match status" value="1"/>
</dbReference>
<organism evidence="2 3">
    <name type="scientific">Periplaneta americana</name>
    <name type="common">American cockroach</name>
    <name type="synonym">Blatta americana</name>
    <dbReference type="NCBI Taxonomy" id="6978"/>
    <lineage>
        <taxon>Eukaryota</taxon>
        <taxon>Metazoa</taxon>
        <taxon>Ecdysozoa</taxon>
        <taxon>Arthropoda</taxon>
        <taxon>Hexapoda</taxon>
        <taxon>Insecta</taxon>
        <taxon>Pterygota</taxon>
        <taxon>Neoptera</taxon>
        <taxon>Polyneoptera</taxon>
        <taxon>Dictyoptera</taxon>
        <taxon>Blattodea</taxon>
        <taxon>Blattoidea</taxon>
        <taxon>Blattidae</taxon>
        <taxon>Blattinae</taxon>
        <taxon>Periplaneta</taxon>
    </lineage>
</organism>
<protein>
    <recommendedName>
        <fullName evidence="1">PiggyBac transposable element-derived protein domain-containing protein</fullName>
    </recommendedName>
</protein>
<comment type="caution">
    <text evidence="2">The sequence shown here is derived from an EMBL/GenBank/DDBJ whole genome shotgun (WGS) entry which is preliminary data.</text>
</comment>
<dbReference type="Pfam" id="PF13843">
    <property type="entry name" value="DDE_Tnp_1_7"/>
    <property type="match status" value="1"/>
</dbReference>
<dbReference type="PANTHER" id="PTHR46599:SF6">
    <property type="entry name" value="DUAL SPECIFICITY PHOSPHATASE 26"/>
    <property type="match status" value="1"/>
</dbReference>
<accession>A0ABQ8S8V0</accession>
<gene>
    <name evidence="2" type="ORF">ANN_22401</name>
</gene>
<dbReference type="EMBL" id="JAJSOF020000033">
    <property type="protein sequence ID" value="KAJ4430191.1"/>
    <property type="molecule type" value="Genomic_DNA"/>
</dbReference>
<keyword evidence="3" id="KW-1185">Reference proteome</keyword>
<evidence type="ECO:0000259" key="1">
    <source>
        <dbReference type="Pfam" id="PF13843"/>
    </source>
</evidence>
<evidence type="ECO:0000313" key="3">
    <source>
        <dbReference type="Proteomes" id="UP001148838"/>
    </source>
</evidence>
<sequence length="330" mass="38240">MAKKKYMTEADIDEAIVDSSCSEAEDVIHEPKGQDISRKESVTEMKVTTVGTMQSDSRDLPTELRLVSLKNAQPGTVRFAFTDDTTLVSNVPKKGKVVTVLCMQHFDMKVTDDKPDIILFYNSTKAGVDALYKCIRTYSCCRGTRRRPMAVLFNLIDIAAYNAYILFRETNGQWAKQYTKKDYGRKHFLKELSRQLCIINIKKRAENSVGLYKTDDVNIGGRGRKRILANEPMAEVIFQTNLEVGRSELIRKRKRNWLDDWLRRNCLLKNALEGMVNGRRVRSRRRYQMIEDIKIYGSYKETKRKTENRKDWRKLGFAVKDLPLGRTLNK</sequence>
<dbReference type="Proteomes" id="UP001148838">
    <property type="component" value="Unassembled WGS sequence"/>
</dbReference>
<feature type="domain" description="PiggyBac transposable element-derived protein" evidence="1">
    <location>
        <begin position="44"/>
        <end position="164"/>
    </location>
</feature>
<reference evidence="2 3" key="1">
    <citation type="journal article" date="2022" name="Allergy">
        <title>Genome assembly and annotation of Periplaneta americana reveal a comprehensive cockroach allergen profile.</title>
        <authorList>
            <person name="Wang L."/>
            <person name="Xiong Q."/>
            <person name="Saelim N."/>
            <person name="Wang L."/>
            <person name="Nong W."/>
            <person name="Wan A.T."/>
            <person name="Shi M."/>
            <person name="Liu X."/>
            <person name="Cao Q."/>
            <person name="Hui J.H.L."/>
            <person name="Sookrung N."/>
            <person name="Leung T.F."/>
            <person name="Tungtrongchitr A."/>
            <person name="Tsui S.K.W."/>
        </authorList>
    </citation>
    <scope>NUCLEOTIDE SEQUENCE [LARGE SCALE GENOMIC DNA]</scope>
    <source>
        <strain evidence="2">PWHHKU_190912</strain>
    </source>
</reference>
<name>A0ABQ8S8V0_PERAM</name>
<evidence type="ECO:0000313" key="2">
    <source>
        <dbReference type="EMBL" id="KAJ4430191.1"/>
    </source>
</evidence>
<dbReference type="InterPro" id="IPR029526">
    <property type="entry name" value="PGBD"/>
</dbReference>
<proteinExistence type="predicted"/>